<keyword evidence="3" id="KW-0732">Signal</keyword>
<evidence type="ECO:0000256" key="3">
    <source>
        <dbReference type="SAM" id="SignalP"/>
    </source>
</evidence>
<dbReference type="Gene3D" id="1.10.2000.10">
    <property type="entry name" value="Frizzled cysteine-rich domain"/>
    <property type="match status" value="1"/>
</dbReference>
<organism evidence="6">
    <name type="scientific">Angiostrongylus costaricensis</name>
    <name type="common">Nematode worm</name>
    <dbReference type="NCBI Taxonomy" id="334426"/>
    <lineage>
        <taxon>Eukaryota</taxon>
        <taxon>Metazoa</taxon>
        <taxon>Ecdysozoa</taxon>
        <taxon>Nematoda</taxon>
        <taxon>Chromadorea</taxon>
        <taxon>Rhabditida</taxon>
        <taxon>Rhabditina</taxon>
        <taxon>Rhabditomorpha</taxon>
        <taxon>Strongyloidea</taxon>
        <taxon>Metastrongylidae</taxon>
        <taxon>Angiostrongylus</taxon>
    </lineage>
</organism>
<gene>
    <name evidence="4" type="ORF">ACOC_LOCUS7218</name>
</gene>
<accession>A0A0R3PPR3</accession>
<dbReference type="OMA" id="LAFQQSM"/>
<dbReference type="InterPro" id="IPR036790">
    <property type="entry name" value="Frizzled_dom_sf"/>
</dbReference>
<feature type="signal peptide" evidence="3">
    <location>
        <begin position="1"/>
        <end position="18"/>
    </location>
</feature>
<feature type="transmembrane region" description="Helical" evidence="2">
    <location>
        <begin position="448"/>
        <end position="468"/>
    </location>
</feature>
<feature type="compositionally biased region" description="Polar residues" evidence="1">
    <location>
        <begin position="789"/>
        <end position="809"/>
    </location>
</feature>
<reference evidence="6" key="1">
    <citation type="submission" date="2017-02" db="UniProtKB">
        <authorList>
            <consortium name="WormBaseParasite"/>
        </authorList>
    </citation>
    <scope>IDENTIFICATION</scope>
</reference>
<keyword evidence="5" id="KW-1185">Reference proteome</keyword>
<evidence type="ECO:0000313" key="5">
    <source>
        <dbReference type="Proteomes" id="UP000267027"/>
    </source>
</evidence>
<feature type="chain" id="PRO_5043130246" evidence="3">
    <location>
        <begin position="19"/>
        <end position="1067"/>
    </location>
</feature>
<feature type="region of interest" description="Disordered" evidence="1">
    <location>
        <begin position="556"/>
        <end position="575"/>
    </location>
</feature>
<feature type="region of interest" description="Disordered" evidence="1">
    <location>
        <begin position="1035"/>
        <end position="1067"/>
    </location>
</feature>
<name>A0A0R3PPR3_ANGCS</name>
<feature type="region of interest" description="Disordered" evidence="1">
    <location>
        <begin position="768"/>
        <end position="818"/>
    </location>
</feature>
<proteinExistence type="predicted"/>
<evidence type="ECO:0000313" key="6">
    <source>
        <dbReference type="WBParaSite" id="ACOC_0000721701-mRNA-1"/>
    </source>
</evidence>
<evidence type="ECO:0000256" key="1">
    <source>
        <dbReference type="SAM" id="MobiDB-lite"/>
    </source>
</evidence>
<dbReference type="WBParaSite" id="ACOC_0000721701-mRNA-1">
    <property type="protein sequence ID" value="ACOC_0000721701-mRNA-1"/>
    <property type="gene ID" value="ACOC_0000721701"/>
</dbReference>
<keyword evidence="2" id="KW-0812">Transmembrane</keyword>
<evidence type="ECO:0000256" key="2">
    <source>
        <dbReference type="SAM" id="Phobius"/>
    </source>
</evidence>
<keyword evidence="2" id="KW-1133">Transmembrane helix</keyword>
<sequence length="1067" mass="121479">MWLLRFLFSTSIIPGVNSEITRLYEDVESEVNITGEDYIFSEEEMKHHSEVEQTLQHYWQCRGREWSCDKHCRLEFRSETKLCRAPLPGDNCFGIPITYKYSRDFELIRFPQELAVLSRYPRCWSYLSPLICTTLYRPCSRHFFIEKDERNNVKNGTIELWQLLSRSLCETAHKMCADVVSSGLFPSMINCGEKEGDSRHSRPKRVLYSTSCQISTHFNISLESFSSRSIPNLLNLSSGFLPGIDLLKTLAKKQAVCVFNKAEHEEYQKRHTKFKDCKTMEAQEFLKCSEQSNANEKDTNLADLSCQDKSSVSEQINSNWKEAYNDFLSKESLHRIFDNEVDKCYRSLTKRIIYDRNFGLSSIWTVTSFVFVSLFLAISPVIHYLYINTSSNREVESIVEYINCGTAHAIENRLIDWLSDDAWASLAALESSSCSLPLKEAQDRLESVFTVFIILPALPFVVLLLAFLTGAMKVRAVFADTEVSKYRDNEECCELVPMVDKTNENVESTHGTELNRDLTFEEKGIVHETDSSSKSTNRFSANVPDGVANGVLSDEKENCVKSEETEDSKQLPECKQEKERKDALFSIINELRDELAFQQSMLINDNAAWNISLYYMRRTEQLLSQIGDHTNPVNSVNQGLLSLFEEMLRVLPTVSDHALQLWRWMNSVHETSLKLDYLQGVSNDHGHSHSVFESQDVYRQHNLLALNSYLLQSQSRMKENLAGVSSVSVNGGKEQTKTQQDCSLNKKQSSKFVTEVQKIGNKQVACIPSTSQSSRQEYVGNSEAEKQNGPDQNIKQSHHVPNNVSCDPSESNERIGGRSLQTQRYQGIPRISAYASSYSATPRGILTRLSLPELRLRVQQIKNICAGDHLYPQELAYMLLVIGDITQGGNRPQENQFFYAMEQLPGIFGTRVPTIDARVGVQDFLTQMRRRALTVVGAVGYHFSFHTTGGTSYTPPVLPPLGLYRSENELVLRRVLGDSDDVMRLLRDFLREFQFGRGPINPRPDLKFAFSFRNYLAMVATREGFNNDHYEEYITDPVPPPEDVNNVNAAENCGRESDDNTDPAPPS</sequence>
<protein>
    <submittedName>
        <fullName evidence="6">Chloride channel CLIC-like protein 1</fullName>
    </submittedName>
</protein>
<feature type="transmembrane region" description="Helical" evidence="2">
    <location>
        <begin position="363"/>
        <end position="387"/>
    </location>
</feature>
<evidence type="ECO:0000313" key="4">
    <source>
        <dbReference type="EMBL" id="VDM58803.1"/>
    </source>
</evidence>
<dbReference type="OrthoDB" id="5825023at2759"/>
<dbReference type="AlphaFoldDB" id="A0A0R3PPR3"/>
<dbReference type="EMBL" id="UYYA01004016">
    <property type="protein sequence ID" value="VDM58803.1"/>
    <property type="molecule type" value="Genomic_DNA"/>
</dbReference>
<keyword evidence="2" id="KW-0472">Membrane</keyword>
<dbReference type="STRING" id="334426.A0A0R3PPR3"/>
<dbReference type="Proteomes" id="UP000267027">
    <property type="component" value="Unassembled WGS sequence"/>
</dbReference>
<reference evidence="4 5" key="2">
    <citation type="submission" date="2018-11" db="EMBL/GenBank/DDBJ databases">
        <authorList>
            <consortium name="Pathogen Informatics"/>
        </authorList>
    </citation>
    <scope>NUCLEOTIDE SEQUENCE [LARGE SCALE GENOMIC DNA]</scope>
    <source>
        <strain evidence="4 5">Costa Rica</strain>
    </source>
</reference>